<evidence type="ECO:0000313" key="3">
    <source>
        <dbReference type="Proteomes" id="UP000225706"/>
    </source>
</evidence>
<organism evidence="2 3">
    <name type="scientific">Stylophora pistillata</name>
    <name type="common">Smooth cauliflower coral</name>
    <dbReference type="NCBI Taxonomy" id="50429"/>
    <lineage>
        <taxon>Eukaryota</taxon>
        <taxon>Metazoa</taxon>
        <taxon>Cnidaria</taxon>
        <taxon>Anthozoa</taxon>
        <taxon>Hexacorallia</taxon>
        <taxon>Scleractinia</taxon>
        <taxon>Astrocoeniina</taxon>
        <taxon>Pocilloporidae</taxon>
        <taxon>Stylophora</taxon>
    </lineage>
</organism>
<feature type="region of interest" description="Disordered" evidence="1">
    <location>
        <begin position="1"/>
        <end position="33"/>
    </location>
</feature>
<dbReference type="EMBL" id="LSMT01000145">
    <property type="protein sequence ID" value="PFX25669.1"/>
    <property type="molecule type" value="Genomic_DNA"/>
</dbReference>
<dbReference type="Proteomes" id="UP000225706">
    <property type="component" value="Unassembled WGS sequence"/>
</dbReference>
<dbReference type="AlphaFoldDB" id="A0A2B4S996"/>
<protein>
    <submittedName>
        <fullName evidence="2">Uncharacterized protein</fullName>
    </submittedName>
</protein>
<feature type="region of interest" description="Disordered" evidence="1">
    <location>
        <begin position="380"/>
        <end position="407"/>
    </location>
</feature>
<keyword evidence="3" id="KW-1185">Reference proteome</keyword>
<evidence type="ECO:0000256" key="1">
    <source>
        <dbReference type="SAM" id="MobiDB-lite"/>
    </source>
</evidence>
<proteinExistence type="predicted"/>
<evidence type="ECO:0000313" key="2">
    <source>
        <dbReference type="EMBL" id="PFX25669.1"/>
    </source>
</evidence>
<name>A0A2B4S996_STYPI</name>
<reference evidence="3" key="1">
    <citation type="journal article" date="2017" name="bioRxiv">
        <title>Comparative analysis of the genomes of Stylophora pistillata and Acropora digitifera provides evidence for extensive differences between species of corals.</title>
        <authorList>
            <person name="Voolstra C.R."/>
            <person name="Li Y."/>
            <person name="Liew Y.J."/>
            <person name="Baumgarten S."/>
            <person name="Zoccola D."/>
            <person name="Flot J.-F."/>
            <person name="Tambutte S."/>
            <person name="Allemand D."/>
            <person name="Aranda M."/>
        </authorList>
    </citation>
    <scope>NUCLEOTIDE SEQUENCE [LARGE SCALE GENOMIC DNA]</scope>
</reference>
<accession>A0A2B4S996</accession>
<gene>
    <name evidence="2" type="ORF">AWC38_SpisGene9692</name>
</gene>
<sequence length="422" mass="48067">MLSEWKTIGCQSGSRTQRLEDGKRSQGGQKKRYKDTLHNSLKKCNIGTNNWEHQAKDRNSWRIAIHRGVNLFEEQRRNKRDEKRAARKACQSTTDNTTDAASQHICPHCQKLCCSRIGLTVDSMSPTEKYKTKQKTHTTTTKKKEDSIPVVMINDSNPDESMAACAEILQPPFDRSAFTVVQRGSTYHREPATSSHLYPSLQLPLQNHETEFQRLPGTSFKSLALPQSKAPRFACHYPRTSVICHTVDPVFKPMFHRRGVFQPSLLDHNAIFLPEKFKRERASIVKQENEEILQHWFQDTPYANEDSQSAVAFNQAPHFSYSRERETGLNLPAMYWDTKPPMCDSLTEREKEPRDVPKGEESVYDTGKWSFARKDAEVEKSNEIPLAGEQTDGLNAKDVNTYDEGAVDSVDIANFPDTATAD</sequence>
<comment type="caution">
    <text evidence="2">The sequence shown here is derived from an EMBL/GenBank/DDBJ whole genome shotgun (WGS) entry which is preliminary data.</text>
</comment>